<dbReference type="InterPro" id="IPR051559">
    <property type="entry name" value="HIF_prolyl_hydroxylases"/>
</dbReference>
<keyword evidence="3" id="KW-0847">Vitamin C</keyword>
<keyword evidence="5" id="KW-0560">Oxidoreductase</keyword>
<dbReference type="EMBL" id="JACHCC010000002">
    <property type="protein sequence ID" value="MBB6498665.1"/>
    <property type="molecule type" value="Genomic_DNA"/>
</dbReference>
<dbReference type="Proteomes" id="UP000521017">
    <property type="component" value="Unassembled WGS sequence"/>
</dbReference>
<evidence type="ECO:0000256" key="5">
    <source>
        <dbReference type="ARBA" id="ARBA00023002"/>
    </source>
</evidence>
<keyword evidence="4" id="KW-0223">Dioxygenase</keyword>
<dbReference type="GO" id="GO:0031543">
    <property type="term" value="F:peptidyl-proline dioxygenase activity"/>
    <property type="evidence" value="ECO:0007669"/>
    <property type="project" value="TreeGrafter"/>
</dbReference>
<comment type="caution">
    <text evidence="8">The sequence shown here is derived from an EMBL/GenBank/DDBJ whole genome shotgun (WGS) entry which is preliminary data.</text>
</comment>
<feature type="domain" description="Fe2OG dioxygenase" evidence="7">
    <location>
        <begin position="97"/>
        <end position="197"/>
    </location>
</feature>
<dbReference type="InterPro" id="IPR006620">
    <property type="entry name" value="Pro_4_hyd_alph"/>
</dbReference>
<dbReference type="RefSeq" id="WP_184622994.1">
    <property type="nucleotide sequence ID" value="NZ_JACHCC010000002.1"/>
</dbReference>
<evidence type="ECO:0000313" key="8">
    <source>
        <dbReference type="EMBL" id="MBB6498665.1"/>
    </source>
</evidence>
<proteinExistence type="predicted"/>
<dbReference type="PANTHER" id="PTHR12907:SF26">
    <property type="entry name" value="HIF PROLYL HYDROXYLASE, ISOFORM C"/>
    <property type="match status" value="1"/>
</dbReference>
<dbReference type="Gene3D" id="2.60.120.620">
    <property type="entry name" value="q2cbj1_9rhob like domain"/>
    <property type="match status" value="1"/>
</dbReference>
<gene>
    <name evidence="8" type="ORF">HDF25_000802</name>
</gene>
<reference evidence="8 9" key="1">
    <citation type="submission" date="2020-08" db="EMBL/GenBank/DDBJ databases">
        <title>Genomic Encyclopedia of Type Strains, Phase IV (KMG-V): Genome sequencing to study the core and pangenomes of soil and plant-associated prokaryotes.</title>
        <authorList>
            <person name="Whitman W."/>
        </authorList>
    </citation>
    <scope>NUCLEOTIDE SEQUENCE [LARGE SCALE GENOMIC DNA]</scope>
    <source>
        <strain evidence="8 9">M2T3</strain>
    </source>
</reference>
<evidence type="ECO:0000256" key="3">
    <source>
        <dbReference type="ARBA" id="ARBA00022896"/>
    </source>
</evidence>
<sequence length="198" mass="22642">MQKAFNTLIDSFIADKIGISENFLGILLAAQLKENLTGLYAASLLLSAGTGNEQLVTHNKSVRSDKIYWLDRKHDNVHENNFFDLIDQFVGYLNSTCYTGITGYEFHYAMYEEGSFYKKHLDQFKNNDSRQYSMIIYLNEGWQQGDGGELCIHHEDKHLQHVSPENGKGVFFKSSELLHEVLISNKPRLSITGWLKIG</sequence>
<dbReference type="SMART" id="SM00702">
    <property type="entry name" value="P4Hc"/>
    <property type="match status" value="1"/>
</dbReference>
<keyword evidence="2" id="KW-0479">Metal-binding</keyword>
<evidence type="ECO:0000313" key="9">
    <source>
        <dbReference type="Proteomes" id="UP000521017"/>
    </source>
</evidence>
<evidence type="ECO:0000256" key="6">
    <source>
        <dbReference type="ARBA" id="ARBA00023004"/>
    </source>
</evidence>
<dbReference type="GO" id="GO:0071456">
    <property type="term" value="P:cellular response to hypoxia"/>
    <property type="evidence" value="ECO:0007669"/>
    <property type="project" value="TreeGrafter"/>
</dbReference>
<dbReference type="PANTHER" id="PTHR12907">
    <property type="entry name" value="EGL NINE HOMOLOG-RELATED"/>
    <property type="match status" value="1"/>
</dbReference>
<dbReference type="AlphaFoldDB" id="A0A7X0MIL4"/>
<comment type="cofactor">
    <cofactor evidence="1">
        <name>L-ascorbate</name>
        <dbReference type="ChEBI" id="CHEBI:38290"/>
    </cofactor>
</comment>
<accession>A0A7X0MIL4</accession>
<dbReference type="GO" id="GO:0031418">
    <property type="term" value="F:L-ascorbic acid binding"/>
    <property type="evidence" value="ECO:0007669"/>
    <property type="project" value="UniProtKB-KW"/>
</dbReference>
<protein>
    <submittedName>
        <fullName evidence="8">SM-20-related protein</fullName>
    </submittedName>
</protein>
<evidence type="ECO:0000256" key="1">
    <source>
        <dbReference type="ARBA" id="ARBA00001961"/>
    </source>
</evidence>
<name>A0A7X0MIL4_9SPHI</name>
<dbReference type="PROSITE" id="PS51471">
    <property type="entry name" value="FE2OG_OXY"/>
    <property type="match status" value="1"/>
</dbReference>
<keyword evidence="6" id="KW-0408">Iron</keyword>
<evidence type="ECO:0000259" key="7">
    <source>
        <dbReference type="PROSITE" id="PS51471"/>
    </source>
</evidence>
<evidence type="ECO:0000256" key="4">
    <source>
        <dbReference type="ARBA" id="ARBA00022964"/>
    </source>
</evidence>
<dbReference type="InterPro" id="IPR044862">
    <property type="entry name" value="Pro_4_hyd_alph_FE2OG_OXY"/>
</dbReference>
<dbReference type="Pfam" id="PF13640">
    <property type="entry name" value="2OG-FeII_Oxy_3"/>
    <property type="match status" value="1"/>
</dbReference>
<organism evidence="8 9">
    <name type="scientific">Pedobacter cryoconitis</name>
    <dbReference type="NCBI Taxonomy" id="188932"/>
    <lineage>
        <taxon>Bacteria</taxon>
        <taxon>Pseudomonadati</taxon>
        <taxon>Bacteroidota</taxon>
        <taxon>Sphingobacteriia</taxon>
        <taxon>Sphingobacteriales</taxon>
        <taxon>Sphingobacteriaceae</taxon>
        <taxon>Pedobacter</taxon>
    </lineage>
</organism>
<dbReference type="GO" id="GO:0008198">
    <property type="term" value="F:ferrous iron binding"/>
    <property type="evidence" value="ECO:0007669"/>
    <property type="project" value="TreeGrafter"/>
</dbReference>
<dbReference type="InterPro" id="IPR005123">
    <property type="entry name" value="Oxoglu/Fe-dep_dioxygenase_dom"/>
</dbReference>
<evidence type="ECO:0000256" key="2">
    <source>
        <dbReference type="ARBA" id="ARBA00022723"/>
    </source>
</evidence>